<feature type="transmembrane region" description="Helical" evidence="1">
    <location>
        <begin position="94"/>
        <end position="113"/>
    </location>
</feature>
<accession>A0A643FGK0</accession>
<dbReference type="RefSeq" id="WP_151122280.1">
    <property type="nucleotide sequence ID" value="NZ_CP088081.1"/>
</dbReference>
<protein>
    <submittedName>
        <fullName evidence="2">Uncharacterized protein</fullName>
    </submittedName>
</protein>
<proteinExistence type="predicted"/>
<feature type="transmembrane region" description="Helical" evidence="1">
    <location>
        <begin position="125"/>
        <end position="145"/>
    </location>
</feature>
<keyword evidence="1" id="KW-1133">Transmembrane helix</keyword>
<organism evidence="2 3">
    <name type="scientific">Ideonella dechloratans</name>
    <dbReference type="NCBI Taxonomy" id="36863"/>
    <lineage>
        <taxon>Bacteria</taxon>
        <taxon>Pseudomonadati</taxon>
        <taxon>Pseudomonadota</taxon>
        <taxon>Betaproteobacteria</taxon>
        <taxon>Burkholderiales</taxon>
        <taxon>Sphaerotilaceae</taxon>
        <taxon>Ideonella</taxon>
    </lineage>
</organism>
<feature type="transmembrane region" description="Helical" evidence="1">
    <location>
        <begin position="226"/>
        <end position="249"/>
    </location>
</feature>
<keyword evidence="1" id="KW-0472">Membrane</keyword>
<evidence type="ECO:0000313" key="2">
    <source>
        <dbReference type="EMBL" id="KAB0584963.1"/>
    </source>
</evidence>
<dbReference type="AlphaFoldDB" id="A0A643FGK0"/>
<keyword evidence="1" id="KW-0812">Transmembrane</keyword>
<comment type="caution">
    <text evidence="2">The sequence shown here is derived from an EMBL/GenBank/DDBJ whole genome shotgun (WGS) entry which is preliminary data.</text>
</comment>
<evidence type="ECO:0000313" key="3">
    <source>
        <dbReference type="Proteomes" id="UP000430120"/>
    </source>
</evidence>
<sequence length="264" mass="27872">MAALLLGAHWGNDWSVGQLEESIKRSSEAFIATRAFEAVLSELRSVGVSGGAVVMGTVAPFAWLEPLREMAGHTASLLFTAAMVQGVLRLFADVAAHGAFLGAALCMLVLAGWAGYRRWAWAPLLWRLTGVLVCLRLVVPVYALLDCGAQSVVSLKMAEASQAIRQAPVPNVASAASDAVKSQATKLRDAFKSVVGLSASSQATAAQAAPSQSGGEADWLKVVANALVGLAGALAFEVFFLPLLALWFLRVLWHSSWQVVRGLD</sequence>
<reference evidence="2 3" key="1">
    <citation type="submission" date="2019-09" db="EMBL/GenBank/DDBJ databases">
        <title>Draft genome sequences of 48 bacterial type strains from the CCUG.</title>
        <authorList>
            <person name="Tunovic T."/>
            <person name="Pineiro-Iglesias B."/>
            <person name="Unosson C."/>
            <person name="Inganas E."/>
            <person name="Ohlen M."/>
            <person name="Cardew S."/>
            <person name="Jensie-Markopoulos S."/>
            <person name="Salva-Serra F."/>
            <person name="Jaen-Luchoro D."/>
            <person name="Karlsson R."/>
            <person name="Svensson-Stadler L."/>
            <person name="Chun J."/>
            <person name="Moore E."/>
        </authorList>
    </citation>
    <scope>NUCLEOTIDE SEQUENCE [LARGE SCALE GENOMIC DNA]</scope>
    <source>
        <strain evidence="2 3">CCUG 30977</strain>
    </source>
</reference>
<gene>
    <name evidence="2" type="ORF">F7Q92_02060</name>
</gene>
<dbReference type="EMBL" id="VZPB01000003">
    <property type="protein sequence ID" value="KAB0584963.1"/>
    <property type="molecule type" value="Genomic_DNA"/>
</dbReference>
<dbReference type="Proteomes" id="UP000430120">
    <property type="component" value="Unassembled WGS sequence"/>
</dbReference>
<keyword evidence="3" id="KW-1185">Reference proteome</keyword>
<evidence type="ECO:0000256" key="1">
    <source>
        <dbReference type="SAM" id="Phobius"/>
    </source>
</evidence>
<name>A0A643FGK0_IDEDE</name>